<feature type="region of interest" description="Disordered" evidence="1">
    <location>
        <begin position="1"/>
        <end position="274"/>
    </location>
</feature>
<gene>
    <name evidence="2" type="ORF">QQX98_001979</name>
</gene>
<evidence type="ECO:0000313" key="3">
    <source>
        <dbReference type="Proteomes" id="UP001498476"/>
    </source>
</evidence>
<feature type="region of interest" description="Disordered" evidence="1">
    <location>
        <begin position="287"/>
        <end position="402"/>
    </location>
</feature>
<feature type="compositionally biased region" description="Polar residues" evidence="1">
    <location>
        <begin position="1"/>
        <end position="13"/>
    </location>
</feature>
<comment type="caution">
    <text evidence="2">The sequence shown here is derived from an EMBL/GenBank/DDBJ whole genome shotgun (WGS) entry which is preliminary data.</text>
</comment>
<sequence>MSLSLPITRQPPSTEHVPESAARGLQQPQLPLIDALPASPSLYSDDPDADDDESPRNTLQQFFHNKKMSPQRQSSAEQAPALPVKSARRASRMLEGIIITQKMPAEDQQPPLTAQSAPHDVYLSSEEDASSSADDFSDFEFESSTEEAQKASTRRGSQEDTARVVSVVFSGKPSIVDLPRRSMSPSSSETSSRPPSRLRRTSTLPVIGRRVSISSSPSAASVSSSITHPPRTSSMLPSRRLQKERPQFLSIDPFASKPEEDLNVPELKTPKTPTGMFKRTLSLVKKRSRPSLNTHLNNYHSSLSRDNLPSFMMPSNHMEQVREESSASEPKPSTVPATAPAPVSRPPVTYHEIVKLSMRRSQTTPMSPISPMSEPASPMTPNGTRQRLRNGFSSARRRSIRT</sequence>
<feature type="compositionally biased region" description="Acidic residues" evidence="1">
    <location>
        <begin position="125"/>
        <end position="145"/>
    </location>
</feature>
<accession>A0ABR1HKQ1</accession>
<keyword evidence="3" id="KW-1185">Reference proteome</keyword>
<evidence type="ECO:0000313" key="2">
    <source>
        <dbReference type="EMBL" id="KAK7421765.1"/>
    </source>
</evidence>
<feature type="compositionally biased region" description="Polar residues" evidence="1">
    <location>
        <begin position="290"/>
        <end position="307"/>
    </location>
</feature>
<name>A0ABR1HKQ1_9HYPO</name>
<feature type="compositionally biased region" description="Low complexity" evidence="1">
    <location>
        <begin position="181"/>
        <end position="226"/>
    </location>
</feature>
<organism evidence="2 3">
    <name type="scientific">Neonectria punicea</name>
    <dbReference type="NCBI Taxonomy" id="979145"/>
    <lineage>
        <taxon>Eukaryota</taxon>
        <taxon>Fungi</taxon>
        <taxon>Dikarya</taxon>
        <taxon>Ascomycota</taxon>
        <taxon>Pezizomycotina</taxon>
        <taxon>Sordariomycetes</taxon>
        <taxon>Hypocreomycetidae</taxon>
        <taxon>Hypocreales</taxon>
        <taxon>Nectriaceae</taxon>
        <taxon>Neonectria</taxon>
    </lineage>
</organism>
<protein>
    <submittedName>
        <fullName evidence="2">Uncharacterized protein</fullName>
    </submittedName>
</protein>
<evidence type="ECO:0000256" key="1">
    <source>
        <dbReference type="SAM" id="MobiDB-lite"/>
    </source>
</evidence>
<reference evidence="2 3" key="1">
    <citation type="journal article" date="2025" name="Microbiol. Resour. Announc.">
        <title>Draft genome sequences for Neonectria magnoliae and Neonectria punicea, canker pathogens of Liriodendron tulipifera and Acer saccharum in West Virginia.</title>
        <authorList>
            <person name="Petronek H.M."/>
            <person name="Kasson M.T."/>
            <person name="Metheny A.M."/>
            <person name="Stauder C.M."/>
            <person name="Lovett B."/>
            <person name="Lynch S.C."/>
            <person name="Garnas J.R."/>
            <person name="Kasson L.R."/>
            <person name="Stajich J.E."/>
        </authorList>
    </citation>
    <scope>NUCLEOTIDE SEQUENCE [LARGE SCALE GENOMIC DNA]</scope>
    <source>
        <strain evidence="2 3">NRRL 64653</strain>
    </source>
</reference>
<feature type="compositionally biased region" description="Low complexity" evidence="1">
    <location>
        <begin position="330"/>
        <end position="349"/>
    </location>
</feature>
<dbReference type="Proteomes" id="UP001498476">
    <property type="component" value="Unassembled WGS sequence"/>
</dbReference>
<dbReference type="EMBL" id="JAZAVJ010000020">
    <property type="protein sequence ID" value="KAK7421765.1"/>
    <property type="molecule type" value="Genomic_DNA"/>
</dbReference>
<proteinExistence type="predicted"/>